<keyword evidence="5 13" id="KW-0436">Ligase</keyword>
<evidence type="ECO:0000259" key="15">
    <source>
        <dbReference type="Pfam" id="PF08264"/>
    </source>
</evidence>
<dbReference type="InterPro" id="IPR013155">
    <property type="entry name" value="M/V/L/I-tRNA-synth_anticd-bd"/>
</dbReference>
<evidence type="ECO:0000259" key="14">
    <source>
        <dbReference type="Pfam" id="PF00133"/>
    </source>
</evidence>
<dbReference type="OrthoDB" id="1706657at2759"/>
<reference evidence="16" key="1">
    <citation type="submission" date="2011-01" db="EMBL/GenBank/DDBJ databases">
        <title>The Genome Sequence of Nematocida parisii strain ERTm3.</title>
        <authorList>
            <consortium name="The Broad Institute Genome Sequencing Platform"/>
            <consortium name="The Broad Institute Genome Sequencing Center for Infectious Disease"/>
            <person name="Cuomo C."/>
            <person name="Troemel E."/>
            <person name="Young S.K."/>
            <person name="Zeng Q."/>
            <person name="Gargeya S."/>
            <person name="Fitzgerald M."/>
            <person name="Haas B."/>
            <person name="Abouelleil A."/>
            <person name="Alvarado L."/>
            <person name="Arachchi H.M."/>
            <person name="Berlin A."/>
            <person name="Chapman S.B."/>
            <person name="Gearin G."/>
            <person name="Goldberg J."/>
            <person name="Griggs A."/>
            <person name="Gujja S."/>
            <person name="Hansen M."/>
            <person name="Heiman D."/>
            <person name="Howarth C."/>
            <person name="Larimer J."/>
            <person name="Lui A."/>
            <person name="MacDonald P.J.P."/>
            <person name="McCowen C."/>
            <person name="Montmayeur A."/>
            <person name="Murphy C."/>
            <person name="Neiman D."/>
            <person name="Pearson M."/>
            <person name="Priest M."/>
            <person name="Roberts A."/>
            <person name="Saif S."/>
            <person name="Shea T."/>
            <person name="Sisk P."/>
            <person name="Stolte C."/>
            <person name="Sykes S."/>
            <person name="Wortman J."/>
            <person name="Nusbaum C."/>
            <person name="Birren B."/>
        </authorList>
    </citation>
    <scope>NUCLEOTIDE SEQUENCE</scope>
    <source>
        <strain evidence="16">ERTm3</strain>
    </source>
</reference>
<dbReference type="OMA" id="EIIVIHK"/>
<evidence type="ECO:0000256" key="9">
    <source>
        <dbReference type="ARBA" id="ARBA00023146"/>
    </source>
</evidence>
<dbReference type="PANTHER" id="PTHR42780">
    <property type="entry name" value="SOLEUCYL-TRNA SYNTHETASE"/>
    <property type="match status" value="1"/>
</dbReference>
<dbReference type="CDD" id="cd00818">
    <property type="entry name" value="IleRS_core"/>
    <property type="match status" value="1"/>
</dbReference>
<feature type="domain" description="Aminoacyl-tRNA synthetase class Ia" evidence="14">
    <location>
        <begin position="10"/>
        <end position="637"/>
    </location>
</feature>
<protein>
    <recommendedName>
        <fullName evidence="12">Probable isoleucine--tRNA ligase, cytoplasmic</fullName>
        <ecNumber evidence="3">6.1.1.5</ecNumber>
    </recommendedName>
    <alternativeName>
        <fullName evidence="10">Isoleucyl-tRNA synthetase</fullName>
    </alternativeName>
</protein>
<evidence type="ECO:0000313" key="16">
    <source>
        <dbReference type="EMBL" id="EIJ89310.1"/>
    </source>
</evidence>
<keyword evidence="4" id="KW-0963">Cytoplasm</keyword>
<evidence type="ECO:0000256" key="3">
    <source>
        <dbReference type="ARBA" id="ARBA00013165"/>
    </source>
</evidence>
<dbReference type="EC" id="6.1.1.5" evidence="3"/>
<dbReference type="Gene3D" id="1.10.730.10">
    <property type="entry name" value="Isoleucyl-tRNA Synthetase, Domain 1"/>
    <property type="match status" value="1"/>
</dbReference>
<proteinExistence type="inferred from homology"/>
<evidence type="ECO:0000256" key="12">
    <source>
        <dbReference type="ARBA" id="ARBA00072822"/>
    </source>
</evidence>
<comment type="subcellular location">
    <subcellularLocation>
        <location evidence="1">Cytoplasm</location>
    </subcellularLocation>
</comment>
<keyword evidence="9 13" id="KW-0030">Aminoacyl-tRNA synthetase</keyword>
<dbReference type="PROSITE" id="PS00178">
    <property type="entry name" value="AA_TRNA_LIGASE_I"/>
    <property type="match status" value="1"/>
</dbReference>
<comment type="catalytic activity">
    <reaction evidence="11">
        <text>tRNA(Ile) + L-isoleucine + ATP = L-isoleucyl-tRNA(Ile) + AMP + diphosphate</text>
        <dbReference type="Rhea" id="RHEA:11060"/>
        <dbReference type="Rhea" id="RHEA-COMP:9666"/>
        <dbReference type="Rhea" id="RHEA-COMP:9695"/>
        <dbReference type="ChEBI" id="CHEBI:30616"/>
        <dbReference type="ChEBI" id="CHEBI:33019"/>
        <dbReference type="ChEBI" id="CHEBI:58045"/>
        <dbReference type="ChEBI" id="CHEBI:78442"/>
        <dbReference type="ChEBI" id="CHEBI:78528"/>
        <dbReference type="ChEBI" id="CHEBI:456215"/>
        <dbReference type="EC" id="6.1.1.5"/>
    </reaction>
</comment>
<name>I3EJB3_NEMP3</name>
<keyword evidence="17" id="KW-1185">Reference proteome</keyword>
<dbReference type="NCBIfam" id="TIGR00392">
    <property type="entry name" value="ileS"/>
    <property type="match status" value="1"/>
</dbReference>
<gene>
    <name evidence="16" type="ORF">NEQG_00080</name>
</gene>
<dbReference type="Pfam" id="PF00133">
    <property type="entry name" value="tRNA-synt_1"/>
    <property type="match status" value="1"/>
</dbReference>
<evidence type="ECO:0000256" key="7">
    <source>
        <dbReference type="ARBA" id="ARBA00022840"/>
    </source>
</evidence>
<sequence length="1077" mass="123354">MDFSKEEERIQKYWESIKAFELSNKLSKGKKEFSFYDGPPFATGLPHYGHILSGTIKDTITRFYYQQDYHVERRFGWDCHGLPIEYEIDKLYNIKTKQDIEKIGVKQYNNYCREIVMKYSGQWESIVGRMGRWIDFKNDYKTMDFSFMESVWWVFKELYKKGMVYRGYRVMPYSTACRTPMSNFEANQNYKITTDLTATVRLPLQKAVVLNGTSYTNVSFLAWTTTPWTLPGNSALMVNPEMEYVLMQDKTPDAYVIVGKFFAKKAKPVEVFKGSSILGIEYSQPFNYFEDRRKNGYFKTYPAEFVVEGAGTGIVHCAPGFGEEDYNAFVVNGIIKENDEVVCPVDESGMYTAQVTDYAGRYVKEKELEKEILKYLKDSSLLYETTSIDHSYPFCWRSDTPLIYKAVPSWFVHVKGAVKDLCEMNKQINWSPKAVGEGKFGLWLENARDWSISRNRYWGTPIPIWIREGAGANLTEDDIICIGSAEELFEHTGIKTTDLHKDIVDELVIEKNGVKYIRTEEVLDCWFESGSMPYAQKHFPFENEKRFQMTFPADFIAEGLDQTRGWFYTLHVLSVLLYNSPAFKNVMVTGLVLAADGKKMSKRLKNYPDPMEIMNEHGADAMRLYLISSTAVKAENLKFTEAGVVSIVRELLIPWQNCLRFLKTTSCAAIEDTTGCDVEDIALSVSSMEVKVDEGDSVLDLWILQEFKEFSQAIQKEGLEYRLHNVLPKTIEFLGDLSRWYIRLSRDRLRNTEMKVLRHILKGFSVIMAPFAPFFSEVCYLEVAGSGEDLSKHEASEPAKQKGFEQSLSVHFQMYTACIEKTEEEILRLSKQSKTTSLEKILTDFRKMKSVIETVRVIREKCEIALKMPLKEISIVGMENSPVLTRILEKESNSLMVSYKTESDYEWKKEIVPDFKAISTLFGGSEVKTRSSAIRKCGTDQELISKLLSNGNVLCDGVEITRDEVIYKREAVNLSSTLKGSSASDLIYVVIETEKNKEIEDQWIKREVKSSVQKLRKKAGLCINDRASIHATGIDSSDIICDVNTRVVSKELDSPVCEILNLAGRKIVLSLAKETNV</sequence>
<comment type="similarity">
    <text evidence="2 13">Belongs to the class-I aminoacyl-tRNA synthetase family.</text>
</comment>
<dbReference type="GO" id="GO:0006428">
    <property type="term" value="P:isoleucyl-tRNA aminoacylation"/>
    <property type="evidence" value="ECO:0007669"/>
    <property type="project" value="InterPro"/>
</dbReference>
<dbReference type="PANTHER" id="PTHR42780:SF1">
    <property type="entry name" value="ISOLEUCINE--TRNA LIGASE, CYTOPLASMIC"/>
    <property type="match status" value="1"/>
</dbReference>
<keyword evidence="6 13" id="KW-0547">Nucleotide-binding</keyword>
<dbReference type="Pfam" id="PF19302">
    <property type="entry name" value="DUF5915"/>
    <property type="match status" value="1"/>
</dbReference>
<dbReference type="AlphaFoldDB" id="I3EJB3"/>
<accession>I3EJB3</accession>
<dbReference type="GO" id="GO:0005524">
    <property type="term" value="F:ATP binding"/>
    <property type="evidence" value="ECO:0007669"/>
    <property type="project" value="UniProtKB-KW"/>
</dbReference>
<dbReference type="FunCoup" id="I3EJB3">
    <property type="interactions" value="264"/>
</dbReference>
<dbReference type="Pfam" id="PF08264">
    <property type="entry name" value="Anticodon_1"/>
    <property type="match status" value="1"/>
</dbReference>
<dbReference type="VEuPathDB" id="MicrosporidiaDB:NEQG_00080"/>
<dbReference type="InterPro" id="IPR002301">
    <property type="entry name" value="Ile-tRNA-ligase"/>
</dbReference>
<organism evidence="16 17">
    <name type="scientific">Nematocida parisii (strain ERTm3)</name>
    <name type="common">Nematode killer fungus</name>
    <dbReference type="NCBI Taxonomy" id="935791"/>
    <lineage>
        <taxon>Eukaryota</taxon>
        <taxon>Fungi</taxon>
        <taxon>Fungi incertae sedis</taxon>
        <taxon>Microsporidia</taxon>
        <taxon>Nematocida</taxon>
    </lineage>
</organism>
<dbReference type="InterPro" id="IPR001412">
    <property type="entry name" value="aa-tRNA-synth_I_CS"/>
</dbReference>
<dbReference type="SUPFAM" id="SSF47323">
    <property type="entry name" value="Anticodon-binding domain of a subclass of class I aminoacyl-tRNA synthetases"/>
    <property type="match status" value="1"/>
</dbReference>
<keyword evidence="7 13" id="KW-0067">ATP-binding</keyword>
<evidence type="ECO:0000256" key="5">
    <source>
        <dbReference type="ARBA" id="ARBA00022598"/>
    </source>
</evidence>
<evidence type="ECO:0000256" key="1">
    <source>
        <dbReference type="ARBA" id="ARBA00004496"/>
    </source>
</evidence>
<evidence type="ECO:0000256" key="11">
    <source>
        <dbReference type="ARBA" id="ARBA00048359"/>
    </source>
</evidence>
<dbReference type="InterPro" id="IPR014729">
    <property type="entry name" value="Rossmann-like_a/b/a_fold"/>
</dbReference>
<evidence type="ECO:0000256" key="10">
    <source>
        <dbReference type="ARBA" id="ARBA00032665"/>
    </source>
</evidence>
<dbReference type="PRINTS" id="PR00984">
    <property type="entry name" value="TRNASYNTHILE"/>
</dbReference>
<dbReference type="GO" id="GO:0004822">
    <property type="term" value="F:isoleucine-tRNA ligase activity"/>
    <property type="evidence" value="ECO:0007669"/>
    <property type="project" value="UniProtKB-EC"/>
</dbReference>
<dbReference type="SUPFAM" id="SSF52374">
    <property type="entry name" value="Nucleotidylyl transferase"/>
    <property type="match status" value="1"/>
</dbReference>
<dbReference type="InterPro" id="IPR023586">
    <property type="entry name" value="Ile-tRNA-ligase_type2"/>
</dbReference>
<keyword evidence="8 13" id="KW-0648">Protein biosynthesis</keyword>
<dbReference type="HOGENOM" id="CLU_001493_1_1_1"/>
<dbReference type="EMBL" id="GL870876">
    <property type="protein sequence ID" value="EIJ89310.1"/>
    <property type="molecule type" value="Genomic_DNA"/>
</dbReference>
<dbReference type="Gene3D" id="3.40.50.620">
    <property type="entry name" value="HUPs"/>
    <property type="match status" value="2"/>
</dbReference>
<dbReference type="InterPro" id="IPR009080">
    <property type="entry name" value="tRNAsynth_Ia_anticodon-bd"/>
</dbReference>
<dbReference type="InParanoid" id="I3EJB3"/>
<dbReference type="STRING" id="935791.I3EJB3"/>
<evidence type="ECO:0000256" key="4">
    <source>
        <dbReference type="ARBA" id="ARBA00022490"/>
    </source>
</evidence>
<dbReference type="InterPro" id="IPR002300">
    <property type="entry name" value="aa-tRNA-synth_Ia"/>
</dbReference>
<dbReference type="InterPro" id="IPR009008">
    <property type="entry name" value="Val/Leu/Ile-tRNA-synth_edit"/>
</dbReference>
<evidence type="ECO:0000256" key="13">
    <source>
        <dbReference type="RuleBase" id="RU363035"/>
    </source>
</evidence>
<evidence type="ECO:0000256" key="8">
    <source>
        <dbReference type="ARBA" id="ARBA00022917"/>
    </source>
</evidence>
<evidence type="ECO:0000313" key="17">
    <source>
        <dbReference type="Proteomes" id="UP000002872"/>
    </source>
</evidence>
<dbReference type="SUPFAM" id="SSF50677">
    <property type="entry name" value="ValRS/IleRS/LeuRS editing domain"/>
    <property type="match status" value="1"/>
</dbReference>
<dbReference type="Proteomes" id="UP000002872">
    <property type="component" value="Unassembled WGS sequence"/>
</dbReference>
<dbReference type="GO" id="GO:0002161">
    <property type="term" value="F:aminoacyl-tRNA deacylase activity"/>
    <property type="evidence" value="ECO:0007669"/>
    <property type="project" value="InterPro"/>
</dbReference>
<dbReference type="FunFam" id="3.40.50.620:FF:000023">
    <property type="entry name" value="Isoleucyl-tRNA synthetase,cytoplasmic"/>
    <property type="match status" value="1"/>
</dbReference>
<feature type="domain" description="Methionyl/Valyl/Leucyl/Isoleucyl-tRNA synthetase anticodon-binding" evidence="15">
    <location>
        <begin position="700"/>
        <end position="872"/>
    </location>
</feature>
<evidence type="ECO:0000256" key="2">
    <source>
        <dbReference type="ARBA" id="ARBA00005594"/>
    </source>
</evidence>
<dbReference type="GO" id="GO:0005737">
    <property type="term" value="C:cytoplasm"/>
    <property type="evidence" value="ECO:0007669"/>
    <property type="project" value="UniProtKB-SubCell"/>
</dbReference>
<evidence type="ECO:0000256" key="6">
    <source>
        <dbReference type="ARBA" id="ARBA00022741"/>
    </source>
</evidence>